<evidence type="ECO:0000313" key="2">
    <source>
        <dbReference type="Proteomes" id="UP001062846"/>
    </source>
</evidence>
<gene>
    <name evidence="1" type="ORF">RHMOL_Rhmol03G0268200</name>
</gene>
<proteinExistence type="predicted"/>
<sequence length="112" mass="12167">MNSAMRLFALPMVGFFFMAILQVARGQGFAPSPAPANLPANDGMSIFMHNFTICGVFFFPSLVSFWVHSICVIKLKILIGNLFVLSNAGTAIDQGIAYVLLLVALAITYLIH</sequence>
<name>A0ACC0PLE6_RHOML</name>
<protein>
    <submittedName>
        <fullName evidence="1">Uncharacterized protein</fullName>
    </submittedName>
</protein>
<organism evidence="1 2">
    <name type="scientific">Rhododendron molle</name>
    <name type="common">Chinese azalea</name>
    <name type="synonym">Azalea mollis</name>
    <dbReference type="NCBI Taxonomy" id="49168"/>
    <lineage>
        <taxon>Eukaryota</taxon>
        <taxon>Viridiplantae</taxon>
        <taxon>Streptophyta</taxon>
        <taxon>Embryophyta</taxon>
        <taxon>Tracheophyta</taxon>
        <taxon>Spermatophyta</taxon>
        <taxon>Magnoliopsida</taxon>
        <taxon>eudicotyledons</taxon>
        <taxon>Gunneridae</taxon>
        <taxon>Pentapetalae</taxon>
        <taxon>asterids</taxon>
        <taxon>Ericales</taxon>
        <taxon>Ericaceae</taxon>
        <taxon>Ericoideae</taxon>
        <taxon>Rhodoreae</taxon>
        <taxon>Rhododendron</taxon>
    </lineage>
</organism>
<dbReference type="EMBL" id="CM046390">
    <property type="protein sequence ID" value="KAI8565542.1"/>
    <property type="molecule type" value="Genomic_DNA"/>
</dbReference>
<reference evidence="1" key="1">
    <citation type="submission" date="2022-02" db="EMBL/GenBank/DDBJ databases">
        <title>Plant Genome Project.</title>
        <authorList>
            <person name="Zhang R.-G."/>
        </authorList>
    </citation>
    <scope>NUCLEOTIDE SEQUENCE</scope>
    <source>
        <strain evidence="1">AT1</strain>
    </source>
</reference>
<accession>A0ACC0PLE6</accession>
<comment type="caution">
    <text evidence="1">The sequence shown here is derived from an EMBL/GenBank/DDBJ whole genome shotgun (WGS) entry which is preliminary data.</text>
</comment>
<dbReference type="Proteomes" id="UP001062846">
    <property type="component" value="Chromosome 3"/>
</dbReference>
<keyword evidence="2" id="KW-1185">Reference proteome</keyword>
<evidence type="ECO:0000313" key="1">
    <source>
        <dbReference type="EMBL" id="KAI8565542.1"/>
    </source>
</evidence>